<evidence type="ECO:0000259" key="1">
    <source>
        <dbReference type="PROSITE" id="PS50844"/>
    </source>
</evidence>
<protein>
    <submittedName>
        <fullName evidence="2">N-acetylneuraminate synthase</fullName>
        <ecNumber evidence="2">2.5.1.56</ecNumber>
    </submittedName>
</protein>
<gene>
    <name evidence="2" type="primary">neuB</name>
    <name evidence="2" type="ORF">EHS11_13740</name>
</gene>
<dbReference type="NCBIfam" id="TIGR03569">
    <property type="entry name" value="NeuB_NnaB"/>
    <property type="match status" value="1"/>
</dbReference>
<dbReference type="GO" id="GO:0016051">
    <property type="term" value="P:carbohydrate biosynthetic process"/>
    <property type="evidence" value="ECO:0007669"/>
    <property type="project" value="InterPro"/>
</dbReference>
<dbReference type="RefSeq" id="WP_135764975.1">
    <property type="nucleotide sequence ID" value="NZ_RQHV01000061.1"/>
</dbReference>
<dbReference type="Pfam" id="PF03102">
    <property type="entry name" value="NeuB"/>
    <property type="match status" value="1"/>
</dbReference>
<dbReference type="InterPro" id="IPR013785">
    <property type="entry name" value="Aldolase_TIM"/>
</dbReference>
<dbReference type="Gene3D" id="3.90.1210.10">
    <property type="entry name" value="Antifreeze-like/N-acetylneuraminic acid synthase C-terminal domain"/>
    <property type="match status" value="1"/>
</dbReference>
<keyword evidence="3" id="KW-1185">Reference proteome</keyword>
<proteinExistence type="predicted"/>
<feature type="domain" description="AFP-like" evidence="1">
    <location>
        <begin position="307"/>
        <end position="358"/>
    </location>
</feature>
<dbReference type="PROSITE" id="PS50844">
    <property type="entry name" value="AFP_LIKE"/>
    <property type="match status" value="1"/>
</dbReference>
<keyword evidence="2" id="KW-0808">Transferase</keyword>
<dbReference type="InterPro" id="IPR013132">
    <property type="entry name" value="PseI/NeuA/B-like_N"/>
</dbReference>
<dbReference type="AlphaFoldDB" id="A0A4R9LK84"/>
<dbReference type="PANTHER" id="PTHR42966">
    <property type="entry name" value="N-ACETYLNEURAMINATE SYNTHASE"/>
    <property type="match status" value="1"/>
</dbReference>
<dbReference type="EC" id="2.5.1.56" evidence="2"/>
<dbReference type="SUPFAM" id="SSF51269">
    <property type="entry name" value="AFP III-like domain"/>
    <property type="match status" value="1"/>
</dbReference>
<dbReference type="Pfam" id="PF08666">
    <property type="entry name" value="SAF"/>
    <property type="match status" value="1"/>
</dbReference>
<dbReference type="GO" id="GO:0050462">
    <property type="term" value="F:N-acetylneuraminate synthase activity"/>
    <property type="evidence" value="ECO:0007669"/>
    <property type="project" value="UniProtKB-EC"/>
</dbReference>
<dbReference type="Proteomes" id="UP000298264">
    <property type="component" value="Unassembled WGS sequence"/>
</dbReference>
<dbReference type="PANTHER" id="PTHR42966:SF1">
    <property type="entry name" value="SIALIC ACID SYNTHASE"/>
    <property type="match status" value="1"/>
</dbReference>
<sequence>MQRTFIIAEAGVNHNGSVENAIKLIDVASESGADAVKFQTFSADALVSKNSPKAAYQKLTTEAEETQFEMLKKLELSEDSHQKLIDHAGRKGIEFLSTPFDLQSLFLLNKKFNIKKIKIPSGEITNAPFLVEIARCADEIILSTGMSTLAEVEAALGVIAFGFIGKINTRPSSKAFAEAYSSQEGQEQLRSRLILLHATTEYPAPPDEINLNAMDTMSAAFGLRVGYSDHSQGVHIPVAAVAKGASVIEKHFTLDRSLPGPDHKASLEPTELKLMVQLIRDVEKAMGDGIKRPTPSEWKNREVARKSLVATDNIGKGEIFTEKNLSCKRPGSGISPIQYWDYIGQKANADYPIDGPIT</sequence>
<accession>A0A4R9LK84</accession>
<dbReference type="GO" id="GO:0047444">
    <property type="term" value="F:N-acylneuraminate-9-phosphate synthase activity"/>
    <property type="evidence" value="ECO:0007669"/>
    <property type="project" value="TreeGrafter"/>
</dbReference>
<organism evidence="2 3">
    <name type="scientific">Leptospira ilyithenensis</name>
    <dbReference type="NCBI Taxonomy" id="2484901"/>
    <lineage>
        <taxon>Bacteria</taxon>
        <taxon>Pseudomonadati</taxon>
        <taxon>Spirochaetota</taxon>
        <taxon>Spirochaetia</taxon>
        <taxon>Leptospirales</taxon>
        <taxon>Leptospiraceae</taxon>
        <taxon>Leptospira</taxon>
    </lineage>
</organism>
<dbReference type="InterPro" id="IPR020007">
    <property type="entry name" value="NeuB/NeuA"/>
</dbReference>
<name>A0A4R9LK84_9LEPT</name>
<dbReference type="OrthoDB" id="9814210at2"/>
<dbReference type="InterPro" id="IPR013974">
    <property type="entry name" value="SAF"/>
</dbReference>
<dbReference type="CDD" id="cd11615">
    <property type="entry name" value="SAF_NeuB_like"/>
    <property type="match status" value="1"/>
</dbReference>
<dbReference type="Gene3D" id="3.20.20.70">
    <property type="entry name" value="Aldolase class I"/>
    <property type="match status" value="1"/>
</dbReference>
<dbReference type="InterPro" id="IPR051690">
    <property type="entry name" value="PseI-like"/>
</dbReference>
<evidence type="ECO:0000313" key="2">
    <source>
        <dbReference type="EMBL" id="TGN07996.1"/>
    </source>
</evidence>
<comment type="caution">
    <text evidence="2">The sequence shown here is derived from an EMBL/GenBank/DDBJ whole genome shotgun (WGS) entry which is preliminary data.</text>
</comment>
<reference evidence="2" key="1">
    <citation type="journal article" date="2019" name="PLoS Negl. Trop. Dis.">
        <title>Revisiting the worldwide diversity of Leptospira species in the environment.</title>
        <authorList>
            <person name="Vincent A.T."/>
            <person name="Schiettekatte O."/>
            <person name="Bourhy P."/>
            <person name="Veyrier F.J."/>
            <person name="Picardeau M."/>
        </authorList>
    </citation>
    <scope>NUCLEOTIDE SEQUENCE [LARGE SCALE GENOMIC DNA]</scope>
    <source>
        <strain evidence="2">201400974</strain>
    </source>
</reference>
<dbReference type="SUPFAM" id="SSF51569">
    <property type="entry name" value="Aldolase"/>
    <property type="match status" value="1"/>
</dbReference>
<dbReference type="InterPro" id="IPR057736">
    <property type="entry name" value="SAF_PseI/NeuA/NeuB"/>
</dbReference>
<evidence type="ECO:0000313" key="3">
    <source>
        <dbReference type="Proteomes" id="UP000298264"/>
    </source>
</evidence>
<dbReference type="EMBL" id="RQHV01000061">
    <property type="protein sequence ID" value="TGN07996.1"/>
    <property type="molecule type" value="Genomic_DNA"/>
</dbReference>
<dbReference type="InterPro" id="IPR036732">
    <property type="entry name" value="AFP_Neu5c_C_sf"/>
</dbReference>
<dbReference type="InterPro" id="IPR006190">
    <property type="entry name" value="SAF_AFP_Neu5Ac"/>
</dbReference>